<reference evidence="2" key="1">
    <citation type="submission" date="2021-02" db="EMBL/GenBank/DDBJ databases">
        <authorList>
            <person name="Dougan E. K."/>
            <person name="Rhodes N."/>
            <person name="Thang M."/>
            <person name="Chan C."/>
        </authorList>
    </citation>
    <scope>NUCLEOTIDE SEQUENCE</scope>
</reference>
<evidence type="ECO:0000313" key="3">
    <source>
        <dbReference type="Proteomes" id="UP000654075"/>
    </source>
</evidence>
<dbReference type="Proteomes" id="UP000654075">
    <property type="component" value="Unassembled WGS sequence"/>
</dbReference>
<evidence type="ECO:0000256" key="1">
    <source>
        <dbReference type="SAM" id="SignalP"/>
    </source>
</evidence>
<keyword evidence="1" id="KW-0732">Signal</keyword>
<name>A0A813ESE7_POLGL</name>
<proteinExistence type="predicted"/>
<protein>
    <submittedName>
        <fullName evidence="2">Uncharacterized protein</fullName>
    </submittedName>
</protein>
<sequence>GGPQGSGCCIRLLALAWHGFCPSSALTAGRVLQHDPGGHLPDCHSQQAAVLEGSWQTCWRDSQGPVGRAGHLRHCVRTSWRYFCPSPDG</sequence>
<feature type="non-terminal residue" evidence="2">
    <location>
        <position position="1"/>
    </location>
</feature>
<comment type="caution">
    <text evidence="2">The sequence shown here is derived from an EMBL/GenBank/DDBJ whole genome shotgun (WGS) entry which is preliminary data.</text>
</comment>
<organism evidence="2 3">
    <name type="scientific">Polarella glacialis</name>
    <name type="common">Dinoflagellate</name>
    <dbReference type="NCBI Taxonomy" id="89957"/>
    <lineage>
        <taxon>Eukaryota</taxon>
        <taxon>Sar</taxon>
        <taxon>Alveolata</taxon>
        <taxon>Dinophyceae</taxon>
        <taxon>Suessiales</taxon>
        <taxon>Suessiaceae</taxon>
        <taxon>Polarella</taxon>
    </lineage>
</organism>
<dbReference type="AlphaFoldDB" id="A0A813ESE7"/>
<feature type="chain" id="PRO_5033006850" evidence="1">
    <location>
        <begin position="26"/>
        <end position="89"/>
    </location>
</feature>
<accession>A0A813ESE7</accession>
<gene>
    <name evidence="2" type="ORF">PGLA1383_LOCUS21458</name>
</gene>
<keyword evidence="3" id="KW-1185">Reference proteome</keyword>
<dbReference type="EMBL" id="CAJNNV010015153">
    <property type="protein sequence ID" value="CAE8603245.1"/>
    <property type="molecule type" value="Genomic_DNA"/>
</dbReference>
<feature type="signal peptide" evidence="1">
    <location>
        <begin position="1"/>
        <end position="25"/>
    </location>
</feature>
<evidence type="ECO:0000313" key="2">
    <source>
        <dbReference type="EMBL" id="CAE8603245.1"/>
    </source>
</evidence>